<dbReference type="Gene3D" id="3.10.290.10">
    <property type="entry name" value="RNA-binding S4 domain"/>
    <property type="match status" value="1"/>
</dbReference>
<name>A0A399FVW1_UNCN2</name>
<keyword evidence="3 7" id="KW-0694">RNA-binding</keyword>
<feature type="domain" description="Small ribosomal subunit protein uS4 N-terminal" evidence="9">
    <location>
        <begin position="3"/>
        <end position="96"/>
    </location>
</feature>
<keyword evidence="4 7" id="KW-0689">Ribosomal protein</keyword>
<dbReference type="NCBIfam" id="NF003717">
    <property type="entry name" value="PRK05327.1"/>
    <property type="match status" value="1"/>
</dbReference>
<dbReference type="InterPro" id="IPR036986">
    <property type="entry name" value="S4_RNA-bd_sf"/>
</dbReference>
<dbReference type="Pfam" id="PF00163">
    <property type="entry name" value="Ribosomal_S4"/>
    <property type="match status" value="1"/>
</dbReference>
<organism evidence="10 11">
    <name type="scientific">candidate division NPL-UPA2 bacterium Unc8</name>
    <dbReference type="NCBI Taxonomy" id="1980939"/>
    <lineage>
        <taxon>Bacteria</taxon>
    </lineage>
</organism>
<evidence type="ECO:0000259" key="8">
    <source>
        <dbReference type="SMART" id="SM00363"/>
    </source>
</evidence>
<evidence type="ECO:0000313" key="11">
    <source>
        <dbReference type="Proteomes" id="UP000266287"/>
    </source>
</evidence>
<evidence type="ECO:0000256" key="5">
    <source>
        <dbReference type="ARBA" id="ARBA00023274"/>
    </source>
</evidence>
<comment type="similarity">
    <text evidence="1 7">Belongs to the universal ribosomal protein uS4 family.</text>
</comment>
<evidence type="ECO:0000256" key="1">
    <source>
        <dbReference type="ARBA" id="ARBA00007465"/>
    </source>
</evidence>
<feature type="domain" description="RNA-binding S4" evidence="8">
    <location>
        <begin position="97"/>
        <end position="159"/>
    </location>
</feature>
<sequence length="205" mass="24074">MARYLGPVCRLCRREKEKLFLKGNRCVTKCTLEKRNSPPGEQRGRPPRISDYGRQLREKQKLRQMYGILDKQFRSYFRMAEARRGVTWESLLQFLERRLDNVIFHLGLAVSRREARQLIGHGHFRVNNHRVDISSYLVEAGDIIDVREKSRKVIKKVMKITENREIPLWLKLNKAKVTAKVSKIPSQEEISVPVDEQLVIGFCSR</sequence>
<dbReference type="SMART" id="SM01390">
    <property type="entry name" value="Ribosomal_S4"/>
    <property type="match status" value="1"/>
</dbReference>
<dbReference type="HAMAP" id="MF_01306_B">
    <property type="entry name" value="Ribosomal_uS4_B"/>
    <property type="match status" value="1"/>
</dbReference>
<reference evidence="10 11" key="1">
    <citation type="submission" date="2018-08" db="EMBL/GenBank/DDBJ databases">
        <title>Draft genome of candidate division NPL-UPA2 bacterium Unc8 that adapted to ultra-basic serpentinizing groundwater.</title>
        <authorList>
            <person name="Ishii S."/>
            <person name="Suzuki S."/>
            <person name="Nealson K.H."/>
        </authorList>
    </citation>
    <scope>NUCLEOTIDE SEQUENCE [LARGE SCALE GENOMIC DNA]</scope>
    <source>
        <strain evidence="10">Unc8</strain>
    </source>
</reference>
<dbReference type="Pfam" id="PF01479">
    <property type="entry name" value="S4"/>
    <property type="match status" value="1"/>
</dbReference>
<keyword evidence="5 7" id="KW-0687">Ribonucleoprotein</keyword>
<evidence type="ECO:0000259" key="9">
    <source>
        <dbReference type="SMART" id="SM01390"/>
    </source>
</evidence>
<evidence type="ECO:0000256" key="3">
    <source>
        <dbReference type="ARBA" id="ARBA00022884"/>
    </source>
</evidence>
<dbReference type="NCBIfam" id="TIGR01017">
    <property type="entry name" value="rpsD_bact"/>
    <property type="match status" value="1"/>
</dbReference>
<dbReference type="GO" id="GO:0015935">
    <property type="term" value="C:small ribosomal subunit"/>
    <property type="evidence" value="ECO:0007669"/>
    <property type="project" value="InterPro"/>
</dbReference>
<dbReference type="InterPro" id="IPR002942">
    <property type="entry name" value="S4_RNA-bd"/>
</dbReference>
<dbReference type="SMART" id="SM00363">
    <property type="entry name" value="S4"/>
    <property type="match status" value="1"/>
</dbReference>
<dbReference type="GO" id="GO:0006412">
    <property type="term" value="P:translation"/>
    <property type="evidence" value="ECO:0007669"/>
    <property type="project" value="UniProtKB-UniRule"/>
</dbReference>
<evidence type="ECO:0000256" key="7">
    <source>
        <dbReference type="HAMAP-Rule" id="MF_01306"/>
    </source>
</evidence>
<proteinExistence type="inferred from homology"/>
<evidence type="ECO:0000256" key="6">
    <source>
        <dbReference type="ARBA" id="ARBA00035254"/>
    </source>
</evidence>
<dbReference type="GO" id="GO:0019843">
    <property type="term" value="F:rRNA binding"/>
    <property type="evidence" value="ECO:0007669"/>
    <property type="project" value="UniProtKB-UniRule"/>
</dbReference>
<protein>
    <recommendedName>
        <fullName evidence="6 7">Small ribosomal subunit protein uS4</fullName>
    </recommendedName>
</protein>
<dbReference type="Gene3D" id="1.10.1050.10">
    <property type="entry name" value="Ribosomal Protein S4 Delta 41, Chain A, domain 1"/>
    <property type="match status" value="1"/>
</dbReference>
<dbReference type="CDD" id="cd00165">
    <property type="entry name" value="S4"/>
    <property type="match status" value="1"/>
</dbReference>
<evidence type="ECO:0000256" key="4">
    <source>
        <dbReference type="ARBA" id="ARBA00022980"/>
    </source>
</evidence>
<dbReference type="SUPFAM" id="SSF55174">
    <property type="entry name" value="Alpha-L RNA-binding motif"/>
    <property type="match status" value="1"/>
</dbReference>
<comment type="function">
    <text evidence="7">With S5 and S12 plays an important role in translational accuracy.</text>
</comment>
<dbReference type="PROSITE" id="PS50889">
    <property type="entry name" value="S4"/>
    <property type="match status" value="1"/>
</dbReference>
<comment type="caution">
    <text evidence="10">The sequence shown here is derived from an EMBL/GenBank/DDBJ whole genome shotgun (WGS) entry which is preliminary data.</text>
</comment>
<gene>
    <name evidence="7" type="primary">rpsD</name>
    <name evidence="10" type="ORF">B9J77_03070</name>
</gene>
<dbReference type="GO" id="GO:0003735">
    <property type="term" value="F:structural constituent of ribosome"/>
    <property type="evidence" value="ECO:0007669"/>
    <property type="project" value="InterPro"/>
</dbReference>
<dbReference type="FunFam" id="3.10.290.10:FF:000001">
    <property type="entry name" value="30S ribosomal protein S4"/>
    <property type="match status" value="1"/>
</dbReference>
<dbReference type="InterPro" id="IPR001912">
    <property type="entry name" value="Ribosomal_uS4_N"/>
</dbReference>
<dbReference type="InterPro" id="IPR005709">
    <property type="entry name" value="Ribosomal_uS4_bac-type"/>
</dbReference>
<dbReference type="Proteomes" id="UP000266287">
    <property type="component" value="Unassembled WGS sequence"/>
</dbReference>
<dbReference type="EMBL" id="NDHY01000005">
    <property type="protein sequence ID" value="RII00281.1"/>
    <property type="molecule type" value="Genomic_DNA"/>
</dbReference>
<accession>A0A399FVW1</accession>
<evidence type="ECO:0000313" key="10">
    <source>
        <dbReference type="EMBL" id="RII00281.1"/>
    </source>
</evidence>
<comment type="function">
    <text evidence="7">One of the primary rRNA binding proteins, it binds directly to 16S rRNA where it nucleates assembly of the body of the 30S subunit.</text>
</comment>
<evidence type="ECO:0000256" key="2">
    <source>
        <dbReference type="ARBA" id="ARBA00022730"/>
    </source>
</evidence>
<dbReference type="PANTHER" id="PTHR11831">
    <property type="entry name" value="30S 40S RIBOSOMAL PROTEIN"/>
    <property type="match status" value="1"/>
</dbReference>
<dbReference type="PANTHER" id="PTHR11831:SF4">
    <property type="entry name" value="SMALL RIBOSOMAL SUBUNIT PROTEIN US4M"/>
    <property type="match status" value="1"/>
</dbReference>
<keyword evidence="2 7" id="KW-0699">rRNA-binding</keyword>
<dbReference type="InterPro" id="IPR022801">
    <property type="entry name" value="Ribosomal_uS4"/>
</dbReference>
<comment type="subunit">
    <text evidence="7">Part of the 30S ribosomal subunit. Contacts protein S5. The interaction surface between S4 and S5 is involved in control of translational fidelity.</text>
</comment>
<dbReference type="GO" id="GO:0042274">
    <property type="term" value="P:ribosomal small subunit biogenesis"/>
    <property type="evidence" value="ECO:0007669"/>
    <property type="project" value="TreeGrafter"/>
</dbReference>
<dbReference type="AlphaFoldDB" id="A0A399FVW1"/>